<proteinExistence type="predicted"/>
<sequence>MSYLEKGLTVSTFNTKQFYIQANKVQESVGFVTKGLLRSYYVNDEGKEITVRFIAENDFATNYVAFITLEPSKFYTQCIEPCEIVNISYSHMQDSYSKYYTLERYGRLIAEEVLKQHQKRIESFLFENAEECYLDFIKTFPKIYNRISISYLSSYLGIERQSLTRIRKKISKNQIDTNVSGEDF</sequence>
<name>A0ABS2CSR2_9FLAO</name>
<evidence type="ECO:0000313" key="2">
    <source>
        <dbReference type="EMBL" id="MBM6498004.1"/>
    </source>
</evidence>
<comment type="caution">
    <text evidence="2">The sequence shown here is derived from an EMBL/GenBank/DDBJ whole genome shotgun (WGS) entry which is preliminary data.</text>
</comment>
<dbReference type="RefSeq" id="WP_204158660.1">
    <property type="nucleotide sequence ID" value="NZ_JACSOD020000359.1"/>
</dbReference>
<protein>
    <submittedName>
        <fullName evidence="2">Crp/Fnr family transcriptional regulator</fullName>
    </submittedName>
</protein>
<evidence type="ECO:0000259" key="1">
    <source>
        <dbReference type="Pfam" id="PF00027"/>
    </source>
</evidence>
<dbReference type="Gene3D" id="2.60.120.10">
    <property type="entry name" value="Jelly Rolls"/>
    <property type="match status" value="1"/>
</dbReference>
<dbReference type="SUPFAM" id="SSF51206">
    <property type="entry name" value="cAMP-binding domain-like"/>
    <property type="match status" value="1"/>
</dbReference>
<dbReference type="EMBL" id="JACSOD020000359">
    <property type="protein sequence ID" value="MBM6498004.1"/>
    <property type="molecule type" value="Genomic_DNA"/>
</dbReference>
<keyword evidence="3" id="KW-1185">Reference proteome</keyword>
<dbReference type="InterPro" id="IPR014710">
    <property type="entry name" value="RmlC-like_jellyroll"/>
</dbReference>
<feature type="domain" description="Cyclic nucleotide-binding" evidence="1">
    <location>
        <begin position="13"/>
        <end position="96"/>
    </location>
</feature>
<evidence type="ECO:0000313" key="3">
    <source>
        <dbReference type="Proteomes" id="UP000759529"/>
    </source>
</evidence>
<accession>A0ABS2CSR2</accession>
<dbReference type="InterPro" id="IPR000595">
    <property type="entry name" value="cNMP-bd_dom"/>
</dbReference>
<dbReference type="Pfam" id="PF00027">
    <property type="entry name" value="cNMP_binding"/>
    <property type="match status" value="1"/>
</dbReference>
<organism evidence="2 3">
    <name type="scientific">Flavobacterium macrobrachii</name>
    <dbReference type="NCBI Taxonomy" id="591204"/>
    <lineage>
        <taxon>Bacteria</taxon>
        <taxon>Pseudomonadati</taxon>
        <taxon>Bacteroidota</taxon>
        <taxon>Flavobacteriia</taxon>
        <taxon>Flavobacteriales</taxon>
        <taxon>Flavobacteriaceae</taxon>
        <taxon>Flavobacterium</taxon>
    </lineage>
</organism>
<gene>
    <name evidence="2" type="ORF">H9X54_001640</name>
</gene>
<reference evidence="2 3" key="1">
    <citation type="submission" date="2021-02" db="EMBL/GenBank/DDBJ databases">
        <authorList>
            <person name="Jung H.S."/>
            <person name="Chun B.H."/>
            <person name="Jeon C.O."/>
        </authorList>
    </citation>
    <scope>NUCLEOTIDE SEQUENCE [LARGE SCALE GENOMIC DNA]</scope>
    <source>
        <strain evidence="2 3">LMG 25203</strain>
    </source>
</reference>
<dbReference type="InterPro" id="IPR018490">
    <property type="entry name" value="cNMP-bd_dom_sf"/>
</dbReference>
<dbReference type="Proteomes" id="UP000759529">
    <property type="component" value="Unassembled WGS sequence"/>
</dbReference>